<accession>A0ABW6UWP8</accession>
<dbReference type="Pfam" id="PF19420">
    <property type="entry name" value="DDAH_eukar"/>
    <property type="match status" value="1"/>
</dbReference>
<keyword evidence="3" id="KW-1185">Reference proteome</keyword>
<evidence type="ECO:0000313" key="2">
    <source>
        <dbReference type="EMBL" id="MFF4771476.1"/>
    </source>
</evidence>
<dbReference type="RefSeq" id="WP_387340098.1">
    <property type="nucleotide sequence ID" value="NZ_JBIAXI010000001.1"/>
</dbReference>
<reference evidence="2 3" key="1">
    <citation type="submission" date="2024-10" db="EMBL/GenBank/DDBJ databases">
        <title>The Natural Products Discovery Center: Release of the First 8490 Sequenced Strains for Exploring Actinobacteria Biosynthetic Diversity.</title>
        <authorList>
            <person name="Kalkreuter E."/>
            <person name="Kautsar S.A."/>
            <person name="Yang D."/>
            <person name="Bader C.D."/>
            <person name="Teijaro C.N."/>
            <person name="Fluegel L."/>
            <person name="Davis C.M."/>
            <person name="Simpson J.R."/>
            <person name="Lauterbach L."/>
            <person name="Steele A.D."/>
            <person name="Gui C."/>
            <person name="Meng S."/>
            <person name="Li G."/>
            <person name="Viehrig K."/>
            <person name="Ye F."/>
            <person name="Su P."/>
            <person name="Kiefer A.F."/>
            <person name="Nichols A."/>
            <person name="Cepeda A.J."/>
            <person name="Yan W."/>
            <person name="Fan B."/>
            <person name="Jiang Y."/>
            <person name="Adhikari A."/>
            <person name="Zheng C.-J."/>
            <person name="Schuster L."/>
            <person name="Cowan T.M."/>
            <person name="Smanski M.J."/>
            <person name="Chevrette M.G."/>
            <person name="De Carvalho L.P.S."/>
            <person name="Shen B."/>
        </authorList>
    </citation>
    <scope>NUCLEOTIDE SEQUENCE [LARGE SCALE GENOMIC DNA]</scope>
    <source>
        <strain evidence="2 3">NPDC001281</strain>
    </source>
</reference>
<dbReference type="Gene3D" id="3.75.10.10">
    <property type="entry name" value="L-arginine/glycine Amidinotransferase, Chain A"/>
    <property type="match status" value="1"/>
</dbReference>
<name>A0ABW6UWP8_MICFU</name>
<organism evidence="2 3">
    <name type="scientific">Microtetraspora fusca</name>
    <dbReference type="NCBI Taxonomy" id="1997"/>
    <lineage>
        <taxon>Bacteria</taxon>
        <taxon>Bacillati</taxon>
        <taxon>Actinomycetota</taxon>
        <taxon>Actinomycetes</taxon>
        <taxon>Streptosporangiales</taxon>
        <taxon>Streptosporangiaceae</taxon>
        <taxon>Microtetraspora</taxon>
    </lineage>
</organism>
<evidence type="ECO:0000256" key="1">
    <source>
        <dbReference type="SAM" id="MobiDB-lite"/>
    </source>
</evidence>
<evidence type="ECO:0000313" key="3">
    <source>
        <dbReference type="Proteomes" id="UP001602119"/>
    </source>
</evidence>
<dbReference type="PANTHER" id="PTHR47271">
    <property type="entry name" value="ARGININE DEIMINASE"/>
    <property type="match status" value="1"/>
</dbReference>
<comment type="caution">
    <text evidence="2">The sequence shown here is derived from an EMBL/GenBank/DDBJ whole genome shotgun (WGS) entry which is preliminary data.</text>
</comment>
<gene>
    <name evidence="2" type="ORF">ACFY05_01305</name>
</gene>
<sequence>MSGFGKSRVHDILGPEPEPGFLDTGELTRNWGAKWGAADEVGPLRTVLMRRPNPGLARISADAWDDELGALVDPGKNWYWFDRKAPDLDLLHQQYEGYVAALRAEGVEVVFAPELPESFTKSIYTRDPLITVPGGAVITRLAPRMRRGEERSITATVASAGMPVLGTVTGTGIAEGGSFVKLNRDVAAYGTSIRCNREGLDQIRRLVEPAGVNVIEVPLPGYLIHIDGAMVMIDHDLAMVNSALLPYEFLTTLRTLGIETVEVPPGEEWAVNSLTVAPRRVMVADHLTAAADLLSRHDVEVVPVAYSEITKNGGSLHCSTMELRRDW</sequence>
<dbReference type="PANTHER" id="PTHR47271:SF2">
    <property type="entry name" value="ARGININE DEIMINASE"/>
    <property type="match status" value="1"/>
</dbReference>
<proteinExistence type="predicted"/>
<dbReference type="EMBL" id="JBIAXI010000001">
    <property type="protein sequence ID" value="MFF4771476.1"/>
    <property type="molecule type" value="Genomic_DNA"/>
</dbReference>
<dbReference type="Proteomes" id="UP001602119">
    <property type="component" value="Unassembled WGS sequence"/>
</dbReference>
<feature type="region of interest" description="Disordered" evidence="1">
    <location>
        <begin position="1"/>
        <end position="23"/>
    </location>
</feature>
<protein>
    <submittedName>
        <fullName evidence="2">Dimethylarginine dimethylaminohydrolase family protein</fullName>
    </submittedName>
</protein>
<dbReference type="SUPFAM" id="SSF55909">
    <property type="entry name" value="Pentein"/>
    <property type="match status" value="1"/>
</dbReference>